<reference evidence="4" key="1">
    <citation type="journal article" date="2014" name="Nat. Commun.">
        <title>The rainbow trout genome provides novel insights into evolution after whole-genome duplication in vertebrates.</title>
        <authorList>
            <person name="Berthelot C."/>
            <person name="Brunet F."/>
            <person name="Chalopin D."/>
            <person name="Juanchich A."/>
            <person name="Bernard M."/>
            <person name="Noel B."/>
            <person name="Bento P."/>
            <person name="Da Silva C."/>
            <person name="Labadie K."/>
            <person name="Alberti A."/>
            <person name="Aury J.M."/>
            <person name="Louis A."/>
            <person name="Dehais P."/>
            <person name="Bardou P."/>
            <person name="Montfort J."/>
            <person name="Klopp C."/>
            <person name="Cabau C."/>
            <person name="Gaspin C."/>
            <person name="Thorgaard G.H."/>
            <person name="Boussaha M."/>
            <person name="Quillet E."/>
            <person name="Guyomard R."/>
            <person name="Galiana D."/>
            <person name="Bobe J."/>
            <person name="Volff J.N."/>
            <person name="Genet C."/>
            <person name="Wincker P."/>
            <person name="Jaillon O."/>
            <person name="Roest Crollius H."/>
            <person name="Guiguen Y."/>
        </authorList>
    </citation>
    <scope>NUCLEOTIDE SEQUENCE [LARGE SCALE GENOMIC DNA]</scope>
</reference>
<evidence type="ECO:0000256" key="2">
    <source>
        <dbReference type="SAM" id="Coils"/>
    </source>
</evidence>
<dbReference type="PaxDb" id="8022-A0A060WR40"/>
<feature type="coiled-coil region" evidence="2">
    <location>
        <begin position="50"/>
        <end position="77"/>
    </location>
</feature>
<evidence type="ECO:0000313" key="5">
    <source>
        <dbReference type="Proteomes" id="UP000193380"/>
    </source>
</evidence>
<name>A0A060WR40_ONCMY</name>
<evidence type="ECO:0000313" key="4">
    <source>
        <dbReference type="EMBL" id="CDQ69502.1"/>
    </source>
</evidence>
<evidence type="ECO:0000256" key="1">
    <source>
        <dbReference type="ARBA" id="ARBA00005627"/>
    </source>
</evidence>
<dbReference type="GO" id="GO:0061511">
    <property type="term" value="P:centriole elongation"/>
    <property type="evidence" value="ECO:0007669"/>
    <property type="project" value="TreeGrafter"/>
</dbReference>
<feature type="compositionally biased region" description="Low complexity" evidence="3">
    <location>
        <begin position="128"/>
        <end position="141"/>
    </location>
</feature>
<reference evidence="4" key="2">
    <citation type="submission" date="2014-03" db="EMBL/GenBank/DDBJ databases">
        <authorList>
            <person name="Genoscope - CEA"/>
        </authorList>
    </citation>
    <scope>NUCLEOTIDE SEQUENCE</scope>
</reference>
<sequence>MLLTIRPTAADTHTQTGLVSVNDLAPALKQQLSSLHKELKWRESHGSTTHRRLRQQIDSLSSDNSALRDEVRTLEKLSLGTWRKTGTDSDREEDRRENEREREGPRPFDSNIALGARGLKLASPDTVRSCPPQSSSSSRGSAAIEDSIRGILKRSAPTAAAAPDPTVTAQTNNHL</sequence>
<gene>
    <name evidence="4" type="ORF">GSONMT00007988001</name>
</gene>
<feature type="compositionally biased region" description="Low complexity" evidence="3">
    <location>
        <begin position="156"/>
        <end position="169"/>
    </location>
</feature>
<dbReference type="PANTHER" id="PTHR10331">
    <property type="entry name" value="T COMPLEX PROTEIN 10"/>
    <property type="match status" value="1"/>
</dbReference>
<proteinExistence type="inferred from homology"/>
<keyword evidence="2" id="KW-0175">Coiled coil</keyword>
<comment type="similarity">
    <text evidence="1">Belongs to the TCP10 family.</text>
</comment>
<dbReference type="AlphaFoldDB" id="A0A060WR40"/>
<dbReference type="GO" id="GO:0005814">
    <property type="term" value="C:centriole"/>
    <property type="evidence" value="ECO:0007669"/>
    <property type="project" value="TreeGrafter"/>
</dbReference>
<dbReference type="GO" id="GO:0015631">
    <property type="term" value="F:tubulin binding"/>
    <property type="evidence" value="ECO:0007669"/>
    <property type="project" value="TreeGrafter"/>
</dbReference>
<dbReference type="GO" id="GO:0005813">
    <property type="term" value="C:centrosome"/>
    <property type="evidence" value="ECO:0007669"/>
    <property type="project" value="TreeGrafter"/>
</dbReference>
<accession>A0A060WR40</accession>
<dbReference type="EMBL" id="FR904671">
    <property type="protein sequence ID" value="CDQ69502.1"/>
    <property type="molecule type" value="Genomic_DNA"/>
</dbReference>
<organism evidence="4 5">
    <name type="scientific">Oncorhynchus mykiss</name>
    <name type="common">Rainbow trout</name>
    <name type="synonym">Salmo gairdneri</name>
    <dbReference type="NCBI Taxonomy" id="8022"/>
    <lineage>
        <taxon>Eukaryota</taxon>
        <taxon>Metazoa</taxon>
        <taxon>Chordata</taxon>
        <taxon>Craniata</taxon>
        <taxon>Vertebrata</taxon>
        <taxon>Euteleostomi</taxon>
        <taxon>Actinopterygii</taxon>
        <taxon>Neopterygii</taxon>
        <taxon>Teleostei</taxon>
        <taxon>Protacanthopterygii</taxon>
        <taxon>Salmoniformes</taxon>
        <taxon>Salmonidae</taxon>
        <taxon>Salmoninae</taxon>
        <taxon>Oncorhynchus</taxon>
    </lineage>
</organism>
<dbReference type="STRING" id="8022.A0A060WR40"/>
<evidence type="ECO:0000256" key="3">
    <source>
        <dbReference type="SAM" id="MobiDB-lite"/>
    </source>
</evidence>
<feature type="region of interest" description="Disordered" evidence="3">
    <location>
        <begin position="78"/>
        <end position="175"/>
    </location>
</feature>
<dbReference type="GO" id="GO:0060271">
    <property type="term" value="P:cilium assembly"/>
    <property type="evidence" value="ECO:0007669"/>
    <property type="project" value="TreeGrafter"/>
</dbReference>
<dbReference type="PANTHER" id="PTHR10331:SF27">
    <property type="entry name" value="CENTROMERE PROTEIN J"/>
    <property type="match status" value="1"/>
</dbReference>
<protein>
    <submittedName>
        <fullName evidence="4">Uncharacterized protein</fullName>
    </submittedName>
</protein>
<dbReference type="InterPro" id="IPR026581">
    <property type="entry name" value="TCP10L/CENPJ"/>
</dbReference>
<dbReference type="Proteomes" id="UP000193380">
    <property type="component" value="Unassembled WGS sequence"/>
</dbReference>
<feature type="compositionally biased region" description="Basic and acidic residues" evidence="3">
    <location>
        <begin position="85"/>
        <end position="106"/>
    </location>
</feature>